<dbReference type="InterPro" id="IPR026453">
    <property type="entry name" value="PGF_pre_PGF"/>
</dbReference>
<dbReference type="AlphaFoldDB" id="A0AA51UGG9"/>
<feature type="region of interest" description="Disordered" evidence="1">
    <location>
        <begin position="454"/>
        <end position="482"/>
    </location>
</feature>
<dbReference type="KEGG" id="mmav:RE476_07570"/>
<keyword evidence="5" id="KW-1185">Reference proteome</keyword>
<protein>
    <submittedName>
        <fullName evidence="4">PGF-pre-PGF domain-containing protein</fullName>
    </submittedName>
</protein>
<proteinExistence type="predicted"/>
<keyword evidence="2" id="KW-0812">Transmembrane</keyword>
<dbReference type="GeneID" id="84229989"/>
<feature type="domain" description="Ig-like" evidence="3">
    <location>
        <begin position="20"/>
        <end position="79"/>
    </location>
</feature>
<dbReference type="EMBL" id="CP133594">
    <property type="protein sequence ID" value="WMW21266.1"/>
    <property type="molecule type" value="Genomic_DNA"/>
</dbReference>
<feature type="transmembrane region" description="Helical" evidence="2">
    <location>
        <begin position="492"/>
        <end position="509"/>
    </location>
</feature>
<keyword evidence="2" id="KW-0472">Membrane</keyword>
<evidence type="ECO:0000256" key="2">
    <source>
        <dbReference type="SAM" id="Phobius"/>
    </source>
</evidence>
<gene>
    <name evidence="4" type="ORF">RE476_07570</name>
</gene>
<dbReference type="NCBIfam" id="TIGR04213">
    <property type="entry name" value="PGF_pre_PGF"/>
    <property type="match status" value="1"/>
</dbReference>
<organism evidence="4 5">
    <name type="scientific">Methanolobus mangrovi</name>
    <dbReference type="NCBI Taxonomy" id="3072977"/>
    <lineage>
        <taxon>Archaea</taxon>
        <taxon>Methanobacteriati</taxon>
        <taxon>Methanobacteriota</taxon>
        <taxon>Stenosarchaea group</taxon>
        <taxon>Methanomicrobia</taxon>
        <taxon>Methanosarcinales</taxon>
        <taxon>Methanosarcinaceae</taxon>
        <taxon>Methanolobus</taxon>
    </lineage>
</organism>
<dbReference type="Gene3D" id="2.60.40.3630">
    <property type="match status" value="3"/>
</dbReference>
<evidence type="ECO:0000313" key="5">
    <source>
        <dbReference type="Proteomes" id="UP001183006"/>
    </source>
</evidence>
<reference evidence="4" key="1">
    <citation type="submission" date="2023-08" db="EMBL/GenBank/DDBJ databases">
        <title>Methanolobus mangrovi sp. nov. and Methanolobus sediminis sp. nov, two novel methylotrophic methanogens isolated from mangrove sediments in China.</title>
        <authorList>
            <person name="Zhou J."/>
        </authorList>
    </citation>
    <scope>NUCLEOTIDE SEQUENCE</scope>
    <source>
        <strain evidence="4">FTZ2</strain>
    </source>
</reference>
<keyword evidence="2" id="KW-1133">Transmembrane helix</keyword>
<evidence type="ECO:0000259" key="3">
    <source>
        <dbReference type="Pfam" id="PF07523"/>
    </source>
</evidence>
<evidence type="ECO:0000256" key="1">
    <source>
        <dbReference type="SAM" id="MobiDB-lite"/>
    </source>
</evidence>
<name>A0AA51UGG9_9EURY</name>
<sequence>MIIVSAVPVTVTGISVNTAPANTVYYEGESLDLSGLVVNITKSDSTVEVIDFSAFDSNGLSTDPANSTVLSTENGTVTIIHTSGLSTSQSITVNTVAVTGISVNTAPANTVYYEGESLDLSGLVVNITKSDSTVEVIDFSAFDSNGLSTDPANSTALSTENSTVTIIHTSGLSTSQSITVNTVAVTGISVNTAPTNTVYYEGDSLDLSGLVVNITKSDSTVEEIEFSAFDSNGLSTDPGNGTVLSTEDGTVTISHTSGLGTSQLITVNAVSTTTSTSGSGGGGGGSLSSGEKYENIAFKDYVLKAVVKDTETVFSFYKEDNSIVSVSFTSKLNGGQVKAVVETLVGTSSQVSSSAPGNVYKNMNIYVDTKLGADVIGNSKINFKVEKSWTDDNKFDLSTITLFRYSSGAWDQLPTEMTGEDESYYYFTSTTPGFSPFAISSIDPSLIAEESTAEEAVSSSSDTEDMVMSTEDAVSVESTTDTSQESRSTLPFMYIIALVGLVFIGAFGYKGRFYYEKLYMQIGNPDGKRYRRIKK</sequence>
<dbReference type="RefSeq" id="WP_309307052.1">
    <property type="nucleotide sequence ID" value="NZ_CP133594.1"/>
</dbReference>
<evidence type="ECO:0000313" key="4">
    <source>
        <dbReference type="EMBL" id="WMW21266.1"/>
    </source>
</evidence>
<dbReference type="InterPro" id="IPR022038">
    <property type="entry name" value="Ig-like_bact"/>
</dbReference>
<accession>A0AA51UGG9</accession>
<dbReference type="Pfam" id="PF07523">
    <property type="entry name" value="Big_3"/>
    <property type="match status" value="1"/>
</dbReference>
<dbReference type="Proteomes" id="UP001183006">
    <property type="component" value="Chromosome"/>
</dbReference>